<feature type="compositionally biased region" description="Polar residues" evidence="1">
    <location>
        <begin position="74"/>
        <end position="97"/>
    </location>
</feature>
<evidence type="ECO:0000313" key="3">
    <source>
        <dbReference type="EMBL" id="PVE51397.1"/>
    </source>
</evidence>
<evidence type="ECO:0000256" key="1">
    <source>
        <dbReference type="SAM" id="MobiDB-lite"/>
    </source>
</evidence>
<keyword evidence="2" id="KW-0732">Signal</keyword>
<feature type="chain" id="PRO_5041679446" evidence="2">
    <location>
        <begin position="24"/>
        <end position="754"/>
    </location>
</feature>
<evidence type="ECO:0000256" key="2">
    <source>
        <dbReference type="SAM" id="SignalP"/>
    </source>
</evidence>
<protein>
    <submittedName>
        <fullName evidence="3">Cellulose synthase</fullName>
    </submittedName>
</protein>
<dbReference type="Gene3D" id="1.25.40.10">
    <property type="entry name" value="Tetratricopeptide repeat domain"/>
    <property type="match status" value="2"/>
</dbReference>
<feature type="region of interest" description="Disordered" evidence="1">
    <location>
        <begin position="54"/>
        <end position="105"/>
    </location>
</feature>
<accession>A0AA92C0T0</accession>
<gene>
    <name evidence="3" type="ORF">DC430_18325</name>
</gene>
<name>A0AA92C0T0_RHIRH</name>
<organism evidence="3 4">
    <name type="scientific">Rhizobium rhizogenes</name>
    <name type="common">Agrobacterium rhizogenes</name>
    <dbReference type="NCBI Taxonomy" id="359"/>
    <lineage>
        <taxon>Bacteria</taxon>
        <taxon>Pseudomonadati</taxon>
        <taxon>Pseudomonadota</taxon>
        <taxon>Alphaproteobacteria</taxon>
        <taxon>Hyphomicrobiales</taxon>
        <taxon>Rhizobiaceae</taxon>
        <taxon>Rhizobium/Agrobacterium group</taxon>
        <taxon>Rhizobium</taxon>
    </lineage>
</organism>
<evidence type="ECO:0000313" key="4">
    <source>
        <dbReference type="Proteomes" id="UP000244335"/>
    </source>
</evidence>
<dbReference type="RefSeq" id="WP_116492569.1">
    <property type="nucleotide sequence ID" value="NZ_QDFR01000007.1"/>
</dbReference>
<dbReference type="Proteomes" id="UP000244335">
    <property type="component" value="Unassembled WGS sequence"/>
</dbReference>
<dbReference type="InterPro" id="IPR011990">
    <property type="entry name" value="TPR-like_helical_dom_sf"/>
</dbReference>
<comment type="caution">
    <text evidence="3">The sequence shown here is derived from an EMBL/GenBank/DDBJ whole genome shotgun (WGS) entry which is preliminary data.</text>
</comment>
<feature type="signal peptide" evidence="2">
    <location>
        <begin position="1"/>
        <end position="23"/>
    </location>
</feature>
<dbReference type="SUPFAM" id="SSF48452">
    <property type="entry name" value="TPR-like"/>
    <property type="match status" value="2"/>
</dbReference>
<proteinExistence type="predicted"/>
<sequence>MNKKPLLLSAAVLALCAAGIFQSRDALLGHVSAVHSAPMQAAGTHAFAAGMNNADVQKGDSPLSLGTREPQSRAAPSTNLAQTPRTPQQASQNTTPAPQAGTGDAAPVVDESALRYFATRGDTVRLQAEIARLKALYPNWTPPADPTAAAPTGDPQLDGIWQLYATGRYSEARKAIADRQAAEAGWQPPANLTEMLDLAEARQRLVNASDLKQYNAVLGVAAENPGLLTCSEVDVLWRVAEAFARTEKPARARDAYGYVLTNCQNPAERLATVQKASTLLPIEMMDDLLSREKPGPDGQLEFEPVKDDLARQFVAKAGEDPKVTVPPAYLSRMERLAETNKLASDALLLGWYNVGREKMDDAEKWFRRARDVEDSASASEGLALALVARGEPREAEDIMFKWRNSSDGARATYLAAAANLLALDPPVALDPDVLQRIATETVAQKDAATAQEFGWYSRAFQQPQMAQQWFSTALQWKPEDEPSAYGLALTYQELNNLAEVRRLQSQWGNQSQRILEIGRPTAQAGAVAAAPAVTTSAPVQPQSRAMTTAPRMVSPQATAVAYEASPPRQAGAVRGARQSGRCSVSLNPEALSAQSALQQGWCLMEANRPAEAVKAFSAALKNGDSTVRSDAAYGQSLAYLRMGLTDNAAVSATKSSMDRQKATELQVAILTDRALAAYESKHYEEALILLDQRARYATERIDLMVIRGYAYLNMKRYGEAVQVFEASAATGNADAIRGLATAQNARPSRGPQGG</sequence>
<reference evidence="3 4" key="1">
    <citation type="submission" date="2018-04" db="EMBL/GenBank/DDBJ databases">
        <authorList>
            <person name="Hagen T."/>
        </authorList>
    </citation>
    <scope>NUCLEOTIDE SEQUENCE [LARGE SCALE GENOMIC DNA]</scope>
    <source>
        <strain evidence="3 4">TPD7009</strain>
    </source>
</reference>
<dbReference type="EMBL" id="QDFR01000007">
    <property type="protein sequence ID" value="PVE51397.1"/>
    <property type="molecule type" value="Genomic_DNA"/>
</dbReference>
<dbReference type="AlphaFoldDB" id="A0AA92C0T0"/>